<gene>
    <name evidence="1" type="ORF">BN11_220018</name>
</gene>
<dbReference type="EMBL" id="CAJA01000135">
    <property type="protein sequence ID" value="CCH72981.1"/>
    <property type="molecule type" value="Genomic_DNA"/>
</dbReference>
<protein>
    <submittedName>
        <fullName evidence="1">Uncharacterized protein</fullName>
    </submittedName>
</protein>
<name>W6JW93_9MICO</name>
<dbReference type="RefSeq" id="WP_157043937.1">
    <property type="nucleotide sequence ID" value="NZ_HG764815.1"/>
</dbReference>
<organism evidence="1 2">
    <name type="scientific">Nostocoides australiense Ben110</name>
    <dbReference type="NCBI Taxonomy" id="1193182"/>
    <lineage>
        <taxon>Bacteria</taxon>
        <taxon>Bacillati</taxon>
        <taxon>Actinomycetota</taxon>
        <taxon>Actinomycetes</taxon>
        <taxon>Micrococcales</taxon>
        <taxon>Intrasporangiaceae</taxon>
        <taxon>Nostocoides</taxon>
    </lineage>
</organism>
<accession>W6JW93</accession>
<comment type="caution">
    <text evidence="1">The sequence shown here is derived from an EMBL/GenBank/DDBJ whole genome shotgun (WGS) entry which is preliminary data.</text>
</comment>
<evidence type="ECO:0000313" key="1">
    <source>
        <dbReference type="EMBL" id="CCH72981.1"/>
    </source>
</evidence>
<sequence length="58" mass="6437">MTDMTSTPAETPVPVADLSRAPLPTAATLRKRKSVPIQLTRFAVFNTRIMRMVLKGDH</sequence>
<dbReference type="OrthoDB" id="3837971at2"/>
<keyword evidence="2" id="KW-1185">Reference proteome</keyword>
<dbReference type="AlphaFoldDB" id="W6JW93"/>
<dbReference type="STRING" id="1193182.BN11_220018"/>
<reference evidence="1 2" key="1">
    <citation type="journal article" date="2013" name="ISME J.">
        <title>A metabolic model for members of the genus Tetrasphaera involved in enhanced biological phosphorus removal.</title>
        <authorList>
            <person name="Kristiansen R."/>
            <person name="Nguyen H.T.T."/>
            <person name="Saunders A.M."/>
            <person name="Nielsen J.L."/>
            <person name="Wimmer R."/>
            <person name="Le V.Q."/>
            <person name="McIlroy S.J."/>
            <person name="Petrovski S."/>
            <person name="Seviour R.J."/>
            <person name="Calteau A."/>
            <person name="Nielsen K.L."/>
            <person name="Nielsen P.H."/>
        </authorList>
    </citation>
    <scope>NUCLEOTIDE SEQUENCE [LARGE SCALE GENOMIC DNA]</scope>
    <source>
        <strain evidence="1 2">Ben110</strain>
    </source>
</reference>
<dbReference type="Proteomes" id="UP000035763">
    <property type="component" value="Unassembled WGS sequence"/>
</dbReference>
<evidence type="ECO:0000313" key="2">
    <source>
        <dbReference type="Proteomes" id="UP000035763"/>
    </source>
</evidence>
<proteinExistence type="predicted"/>